<dbReference type="Gene3D" id="3.10.129.10">
    <property type="entry name" value="Hotdog Thioesterase"/>
    <property type="match status" value="1"/>
</dbReference>
<evidence type="ECO:0000256" key="1">
    <source>
        <dbReference type="SAM" id="MobiDB-lite"/>
    </source>
</evidence>
<dbReference type="Proteomes" id="UP001595645">
    <property type="component" value="Unassembled WGS sequence"/>
</dbReference>
<reference evidence="4" key="1">
    <citation type="journal article" date="2019" name="Int. J. Syst. Evol. Microbiol.">
        <title>The Global Catalogue of Microorganisms (GCM) 10K type strain sequencing project: providing services to taxonomists for standard genome sequencing and annotation.</title>
        <authorList>
            <consortium name="The Broad Institute Genomics Platform"/>
            <consortium name="The Broad Institute Genome Sequencing Center for Infectious Disease"/>
            <person name="Wu L."/>
            <person name="Ma J."/>
        </authorList>
    </citation>
    <scope>NUCLEOTIDE SEQUENCE [LARGE SCALE GENOMIC DNA]</scope>
    <source>
        <strain evidence="4">CGMCC 4.7676</strain>
    </source>
</reference>
<dbReference type="EMBL" id="JBHRWK010000015">
    <property type="protein sequence ID" value="MFC3450184.1"/>
    <property type="molecule type" value="Genomic_DNA"/>
</dbReference>
<feature type="compositionally biased region" description="Basic residues" evidence="1">
    <location>
        <begin position="251"/>
        <end position="263"/>
    </location>
</feature>
<name>A0ABV7NTS1_9PSEU</name>
<gene>
    <name evidence="3" type="ORF">ACFOSH_12155</name>
</gene>
<accession>A0ABV7NTS1</accession>
<protein>
    <submittedName>
        <fullName evidence="3">MaoC family dehydratase N-terminal domain-containing protein</fullName>
    </submittedName>
</protein>
<dbReference type="RefSeq" id="WP_378238892.1">
    <property type="nucleotide sequence ID" value="NZ_JBHRWK010000015.1"/>
</dbReference>
<dbReference type="SUPFAM" id="SSF54637">
    <property type="entry name" value="Thioesterase/thiol ester dehydrase-isomerase"/>
    <property type="match status" value="2"/>
</dbReference>
<dbReference type="PANTHER" id="PTHR28152">
    <property type="entry name" value="HYDROXYACYL-THIOESTER DEHYDRATASE TYPE 2, MITOCHONDRIAL"/>
    <property type="match status" value="1"/>
</dbReference>
<feature type="region of interest" description="Disordered" evidence="1">
    <location>
        <begin position="244"/>
        <end position="263"/>
    </location>
</feature>
<dbReference type="InterPro" id="IPR039569">
    <property type="entry name" value="FAS1-like_DH_region"/>
</dbReference>
<evidence type="ECO:0000259" key="2">
    <source>
        <dbReference type="Pfam" id="PF13452"/>
    </source>
</evidence>
<dbReference type="PANTHER" id="PTHR28152:SF1">
    <property type="entry name" value="HYDROXYACYL-THIOESTER DEHYDRATASE TYPE 2, MITOCHONDRIAL"/>
    <property type="match status" value="1"/>
</dbReference>
<keyword evidence="4" id="KW-1185">Reference proteome</keyword>
<dbReference type="InterPro" id="IPR029069">
    <property type="entry name" value="HotDog_dom_sf"/>
</dbReference>
<organism evidence="3 4">
    <name type="scientific">Amycolatopsis speibonae</name>
    <dbReference type="NCBI Taxonomy" id="1450224"/>
    <lineage>
        <taxon>Bacteria</taxon>
        <taxon>Bacillati</taxon>
        <taxon>Actinomycetota</taxon>
        <taxon>Actinomycetes</taxon>
        <taxon>Pseudonocardiales</taxon>
        <taxon>Pseudonocardiaceae</taxon>
        <taxon>Amycolatopsis</taxon>
    </lineage>
</organism>
<feature type="domain" description="FAS1-like dehydratase" evidence="2">
    <location>
        <begin position="59"/>
        <end position="124"/>
    </location>
</feature>
<dbReference type="Pfam" id="PF13452">
    <property type="entry name" value="FAS1_DH_region"/>
    <property type="match status" value="1"/>
</dbReference>
<comment type="caution">
    <text evidence="3">The sequence shown here is derived from an EMBL/GenBank/DDBJ whole genome shotgun (WGS) entry which is preliminary data.</text>
</comment>
<evidence type="ECO:0000313" key="4">
    <source>
        <dbReference type="Proteomes" id="UP001595645"/>
    </source>
</evidence>
<proteinExistence type="predicted"/>
<sequence length="263" mass="28904">MKEILQPGPAEALASLLDVEMPDLDRDGLPLLWHWFYLLDRPAQADLGPDGHPLRATIPAPPEPGRRRMWAGGRVRTLGPLRCGLSATRHTEVLSVREKQGRTGRLTFVVTGHKIVQDGRVVVDEEQDLVYRDAASGRAEVAGEEPEVPVAEGEWAIDVSPTLLFRFSALTYNAHRIHYDRDYARDVEGYPGLLTHGPLQALAMAEAARRQGIGGELAFGYRLVSPLFDHQGMVVRAEAGAEGAATAVRDRHGRRTATGTVRR</sequence>
<evidence type="ECO:0000313" key="3">
    <source>
        <dbReference type="EMBL" id="MFC3450184.1"/>
    </source>
</evidence>
<dbReference type="InterPro" id="IPR052741">
    <property type="entry name" value="Mitochondrial_HTD2"/>
</dbReference>